<protein>
    <recommendedName>
        <fullName evidence="2">DUF6729 domain-containing protein</fullName>
    </recommendedName>
</protein>
<gene>
    <name evidence="3" type="ORF">SEMRO_2138_G316080.1</name>
</gene>
<organism evidence="3 4">
    <name type="scientific">Seminavis robusta</name>
    <dbReference type="NCBI Taxonomy" id="568900"/>
    <lineage>
        <taxon>Eukaryota</taxon>
        <taxon>Sar</taxon>
        <taxon>Stramenopiles</taxon>
        <taxon>Ochrophyta</taxon>
        <taxon>Bacillariophyta</taxon>
        <taxon>Bacillariophyceae</taxon>
        <taxon>Bacillariophycidae</taxon>
        <taxon>Naviculales</taxon>
        <taxon>Naviculaceae</taxon>
        <taxon>Seminavis</taxon>
    </lineage>
</organism>
<comment type="caution">
    <text evidence="3">The sequence shown here is derived from an EMBL/GenBank/DDBJ whole genome shotgun (WGS) entry which is preliminary data.</text>
</comment>
<feature type="region of interest" description="Disordered" evidence="1">
    <location>
        <begin position="1"/>
        <end position="21"/>
    </location>
</feature>
<dbReference type="AlphaFoldDB" id="A0A9N8HWB7"/>
<dbReference type="InterPro" id="IPR046616">
    <property type="entry name" value="DUF6729"/>
</dbReference>
<evidence type="ECO:0000256" key="1">
    <source>
        <dbReference type="SAM" id="MobiDB-lite"/>
    </source>
</evidence>
<accession>A0A9N8HWB7</accession>
<dbReference type="EMBL" id="CAICTM010002136">
    <property type="protein sequence ID" value="CAB9528057.1"/>
    <property type="molecule type" value="Genomic_DNA"/>
</dbReference>
<evidence type="ECO:0000313" key="4">
    <source>
        <dbReference type="Proteomes" id="UP001153069"/>
    </source>
</evidence>
<feature type="compositionally biased region" description="Low complexity" evidence="1">
    <location>
        <begin position="381"/>
        <end position="391"/>
    </location>
</feature>
<proteinExistence type="predicted"/>
<keyword evidence="4" id="KW-1185">Reference proteome</keyword>
<dbReference type="Proteomes" id="UP001153069">
    <property type="component" value="Unassembled WGS sequence"/>
</dbReference>
<feature type="domain" description="DUF6729" evidence="2">
    <location>
        <begin position="72"/>
        <end position="215"/>
    </location>
</feature>
<dbReference type="Pfam" id="PF20499">
    <property type="entry name" value="DUF6729"/>
    <property type="match status" value="1"/>
</dbReference>
<evidence type="ECO:0000313" key="3">
    <source>
        <dbReference type="EMBL" id="CAB9528057.1"/>
    </source>
</evidence>
<sequence length="428" mass="48899">MPSNALLQQRSKGKGGPPFGVAQRRFITTTRNAISSQGQTFFASHDWMNIKPKNGFNTCLAQDKSNILGEAIYVKPLVVWIPHYLIPNHIPSCPNCERCDGIDVNEAKWVKQPKVLFGLRSQRYLDTMSYKCHGCKKEFYGYNERSMELDANKLTGLFNIHLSRGFAVDDELYNYVIAHSLDSTSTIHRRVVQLHSDQYLSEAMYYYRAVDADKVKALPGNVAVGDGTQRTIDSMLPKAQARPSRDEQHLSNLMHKCDVIKRRMEFKIEQYEGEVRFSDLLDKKANRNNIHQPFKGLGKAKLELLVQNNIFTTRDLLLFPGGNPAILPQWKMIVQDYYEQVKVERDRAMQDYEEVTLDIDMLKLVMEEEDPTAVLAEAAQQVSQEAEQVAETTDKPPPFSQINDTEKYNCRPPSKATIDPSEGLDWSR</sequence>
<feature type="region of interest" description="Disordered" evidence="1">
    <location>
        <begin position="381"/>
        <end position="428"/>
    </location>
</feature>
<feature type="compositionally biased region" description="Polar residues" evidence="1">
    <location>
        <begin position="1"/>
        <end position="10"/>
    </location>
</feature>
<reference evidence="3" key="1">
    <citation type="submission" date="2020-06" db="EMBL/GenBank/DDBJ databases">
        <authorList>
            <consortium name="Plant Systems Biology data submission"/>
        </authorList>
    </citation>
    <scope>NUCLEOTIDE SEQUENCE</scope>
    <source>
        <strain evidence="3">D6</strain>
    </source>
</reference>
<evidence type="ECO:0000259" key="2">
    <source>
        <dbReference type="Pfam" id="PF20499"/>
    </source>
</evidence>
<name>A0A9N8HWB7_9STRA</name>